<keyword evidence="2 6" id="KW-0732">Signal</keyword>
<evidence type="ECO:0000256" key="1">
    <source>
        <dbReference type="ARBA" id="ARBA00022723"/>
    </source>
</evidence>
<keyword evidence="4" id="KW-0106">Calcium</keyword>
<keyword evidence="7" id="KW-1185">Reference proteome</keyword>
<dbReference type="Gene3D" id="1.10.238.10">
    <property type="entry name" value="EF-hand"/>
    <property type="match status" value="1"/>
</dbReference>
<evidence type="ECO:0000256" key="2">
    <source>
        <dbReference type="ARBA" id="ARBA00022729"/>
    </source>
</evidence>
<evidence type="ECO:0000256" key="4">
    <source>
        <dbReference type="ARBA" id="ARBA00022837"/>
    </source>
</evidence>
<accession>A0A7R5L3J6</accession>
<dbReference type="InterPro" id="IPR052110">
    <property type="entry name" value="MCFD2-like"/>
</dbReference>
<dbReference type="AlphaFoldDB" id="A0A7R5L3J6"/>
<dbReference type="Proteomes" id="UP000504627">
    <property type="component" value="Unplaced"/>
</dbReference>
<dbReference type="PANTHER" id="PTHR23104">
    <property type="entry name" value="MULTIPLE COAGULATION FACTOR DEFICIENCY PROTEIN 2 NEURAL STEM CELL DERIVED NEURONAL SURVIVAL PROTEIN"/>
    <property type="match status" value="1"/>
</dbReference>
<evidence type="ECO:0000256" key="6">
    <source>
        <dbReference type="SAM" id="SignalP"/>
    </source>
</evidence>
<feature type="compositionally biased region" description="Polar residues" evidence="5">
    <location>
        <begin position="157"/>
        <end position="167"/>
    </location>
</feature>
<organism evidence="7 8">
    <name type="scientific">Pipra filicauda</name>
    <name type="common">Wire-tailed manakin</name>
    <dbReference type="NCBI Taxonomy" id="649802"/>
    <lineage>
        <taxon>Eukaryota</taxon>
        <taxon>Metazoa</taxon>
        <taxon>Chordata</taxon>
        <taxon>Craniata</taxon>
        <taxon>Vertebrata</taxon>
        <taxon>Euteleostomi</taxon>
        <taxon>Archelosauria</taxon>
        <taxon>Archosauria</taxon>
        <taxon>Dinosauria</taxon>
        <taxon>Saurischia</taxon>
        <taxon>Theropoda</taxon>
        <taxon>Coelurosauria</taxon>
        <taxon>Aves</taxon>
        <taxon>Neognathae</taxon>
        <taxon>Neoaves</taxon>
        <taxon>Telluraves</taxon>
        <taxon>Australaves</taxon>
        <taxon>Passeriformes</taxon>
        <taxon>Pipridae</taxon>
        <taxon>Pipra</taxon>
    </lineage>
</organism>
<evidence type="ECO:0000313" key="8">
    <source>
        <dbReference type="RefSeq" id="XP_039244079.1"/>
    </source>
</evidence>
<feature type="region of interest" description="Disordered" evidence="5">
    <location>
        <begin position="135"/>
        <end position="264"/>
    </location>
</feature>
<dbReference type="RefSeq" id="XP_039244079.1">
    <property type="nucleotide sequence ID" value="XM_039388145.1"/>
</dbReference>
<evidence type="ECO:0000313" key="7">
    <source>
        <dbReference type="Proteomes" id="UP000504627"/>
    </source>
</evidence>
<dbReference type="PANTHER" id="PTHR23104:SF15">
    <property type="entry name" value="CELL GROWTH REGULATOR WITH EF HAND DOMAIN PROTEIN 1"/>
    <property type="match status" value="1"/>
</dbReference>
<keyword evidence="1" id="KW-0479">Metal-binding</keyword>
<dbReference type="CTD" id="10669"/>
<sequence length="264" mass="27393">MRNPPVTLTVLLLLGPVAGAAPRAGGHRPEPPLATILEAYPDLLSPELPLLLPAPPRLLRGAVRSLGLPEQDVEAMPLEQALLYLAVLHDHDRSGHLDGLELLQLLGTVLAQAGGWPDPDTVAALVDRALARQDRNGDGLLDPHELLSPDRGRGPLGQSSPEPQTGSEAVPEEGTEMLRGHLGVSSPGQAAPETGAAQAGVPEDGGMEGDEAPKVESPSAEAVEAEEAPEAEAHNSDASEEEEVPEAAALEEEAAPAWRDSGEG</sequence>
<dbReference type="SUPFAM" id="SSF47473">
    <property type="entry name" value="EF-hand"/>
    <property type="match status" value="1"/>
</dbReference>
<keyword evidence="3" id="KW-0677">Repeat</keyword>
<gene>
    <name evidence="8" type="primary">CGREF1</name>
</gene>
<dbReference type="InterPro" id="IPR011992">
    <property type="entry name" value="EF-hand-dom_pair"/>
</dbReference>
<evidence type="ECO:0000256" key="3">
    <source>
        <dbReference type="ARBA" id="ARBA00022737"/>
    </source>
</evidence>
<feature type="compositionally biased region" description="Acidic residues" evidence="5">
    <location>
        <begin position="238"/>
        <end position="254"/>
    </location>
</feature>
<dbReference type="PROSITE" id="PS00018">
    <property type="entry name" value="EF_HAND_1"/>
    <property type="match status" value="2"/>
</dbReference>
<name>A0A7R5L3J6_9PASS</name>
<feature type="signal peptide" evidence="6">
    <location>
        <begin position="1"/>
        <end position="19"/>
    </location>
</feature>
<proteinExistence type="predicted"/>
<feature type="chain" id="PRO_5030654824" evidence="6">
    <location>
        <begin position="20"/>
        <end position="264"/>
    </location>
</feature>
<dbReference type="InterPro" id="IPR018247">
    <property type="entry name" value="EF_Hand_1_Ca_BS"/>
</dbReference>
<dbReference type="GeneID" id="114003008"/>
<evidence type="ECO:0000256" key="5">
    <source>
        <dbReference type="SAM" id="MobiDB-lite"/>
    </source>
</evidence>
<feature type="compositionally biased region" description="Basic and acidic residues" evidence="5">
    <location>
        <begin position="135"/>
        <end position="153"/>
    </location>
</feature>
<reference evidence="8" key="1">
    <citation type="submission" date="2025-08" db="UniProtKB">
        <authorList>
            <consortium name="RefSeq"/>
        </authorList>
    </citation>
    <scope>IDENTIFICATION</scope>
    <source>
        <tissue evidence="8">Muscle</tissue>
    </source>
</reference>
<dbReference type="GO" id="GO:0046872">
    <property type="term" value="F:metal ion binding"/>
    <property type="evidence" value="ECO:0007669"/>
    <property type="project" value="UniProtKB-KW"/>
</dbReference>
<dbReference type="InParanoid" id="A0A7R5L3J6"/>
<protein>
    <submittedName>
        <fullName evidence="8">Cell growth regulator with EF hand domain protein 1</fullName>
    </submittedName>
</protein>